<name>A0ABS9YJW6_9ACTN</name>
<keyword evidence="3" id="KW-1185">Reference proteome</keyword>
<keyword evidence="1" id="KW-1133">Transmembrane helix</keyword>
<sequence length="70" mass="7559">MDFPLWLWAIPAGSFAVMEGLAIANRRSGDNASELIRRAAGISPARPWRPLGIAAIATFCVWFGHHLIGG</sequence>
<accession>A0ABS9YJW6</accession>
<evidence type="ECO:0000313" key="3">
    <source>
        <dbReference type="Proteomes" id="UP001165269"/>
    </source>
</evidence>
<dbReference type="RefSeq" id="WP_242775354.1">
    <property type="nucleotide sequence ID" value="NZ_JALDAY010000015.1"/>
</dbReference>
<keyword evidence="1" id="KW-0472">Membrane</keyword>
<dbReference type="Proteomes" id="UP001165269">
    <property type="component" value="Unassembled WGS sequence"/>
</dbReference>
<comment type="caution">
    <text evidence="2">The sequence shown here is derived from an EMBL/GenBank/DDBJ whole genome shotgun (WGS) entry which is preliminary data.</text>
</comment>
<organism evidence="2 3">
    <name type="scientific">Streptomyces cylindrosporus</name>
    <dbReference type="NCBI Taxonomy" id="2927583"/>
    <lineage>
        <taxon>Bacteria</taxon>
        <taxon>Bacillati</taxon>
        <taxon>Actinomycetota</taxon>
        <taxon>Actinomycetes</taxon>
        <taxon>Kitasatosporales</taxon>
        <taxon>Streptomycetaceae</taxon>
        <taxon>Streptomyces</taxon>
    </lineage>
</organism>
<feature type="transmembrane region" description="Helical" evidence="1">
    <location>
        <begin position="47"/>
        <end position="68"/>
    </location>
</feature>
<reference evidence="2" key="1">
    <citation type="submission" date="2022-03" db="EMBL/GenBank/DDBJ databases">
        <title>Streptomyces 7R015 and 7R016 isolated from Barleria lupulina in Thailand.</title>
        <authorList>
            <person name="Kanchanasin P."/>
            <person name="Phongsopitanun W."/>
            <person name="Tanasupawat S."/>
        </authorList>
    </citation>
    <scope>NUCLEOTIDE SEQUENCE</scope>
    <source>
        <strain evidence="2">7R015</strain>
    </source>
</reference>
<proteinExistence type="predicted"/>
<gene>
    <name evidence="2" type="ORF">MQP27_41360</name>
</gene>
<protein>
    <submittedName>
        <fullName evidence="2">Uncharacterized protein</fullName>
    </submittedName>
</protein>
<feature type="transmembrane region" description="Helical" evidence="1">
    <location>
        <begin position="6"/>
        <end position="26"/>
    </location>
</feature>
<dbReference type="EMBL" id="JALDAY010000015">
    <property type="protein sequence ID" value="MCI3277537.1"/>
    <property type="molecule type" value="Genomic_DNA"/>
</dbReference>
<evidence type="ECO:0000256" key="1">
    <source>
        <dbReference type="SAM" id="Phobius"/>
    </source>
</evidence>
<keyword evidence="1" id="KW-0812">Transmembrane</keyword>
<evidence type="ECO:0000313" key="2">
    <source>
        <dbReference type="EMBL" id="MCI3277537.1"/>
    </source>
</evidence>